<proteinExistence type="predicted"/>
<dbReference type="Proteomes" id="UP000014803">
    <property type="component" value="Chromosome"/>
</dbReference>
<sequence>MPGRGVPGDAAHRDDIVEARRAGHAAAASLVRR</sequence>
<dbReference type="EMBL" id="CP003969">
    <property type="protein sequence ID" value="AGP40971.1"/>
    <property type="molecule type" value="Genomic_DNA"/>
</dbReference>
<dbReference type="KEGG" id="scu:SCE1572_44650"/>
<protein>
    <submittedName>
        <fullName evidence="2">Uncharacterized protein</fullName>
    </submittedName>
</protein>
<gene>
    <name evidence="2" type="ORF">SCE1572_44650</name>
</gene>
<feature type="compositionally biased region" description="Low complexity" evidence="1">
    <location>
        <begin position="24"/>
        <end position="33"/>
    </location>
</feature>
<organism evidence="2 3">
    <name type="scientific">Sorangium cellulosum So0157-2</name>
    <dbReference type="NCBI Taxonomy" id="1254432"/>
    <lineage>
        <taxon>Bacteria</taxon>
        <taxon>Pseudomonadati</taxon>
        <taxon>Myxococcota</taxon>
        <taxon>Polyangia</taxon>
        <taxon>Polyangiales</taxon>
        <taxon>Polyangiaceae</taxon>
        <taxon>Sorangium</taxon>
    </lineage>
</organism>
<accession>S4Y9H8</accession>
<name>S4Y9H8_SORCE</name>
<dbReference type="AlphaFoldDB" id="S4Y9H8"/>
<reference evidence="2 3" key="1">
    <citation type="journal article" date="2013" name="Sci. Rep.">
        <title>Extraordinary expansion of a Sorangium cellulosum genome from an alkaline milieu.</title>
        <authorList>
            <person name="Han K."/>
            <person name="Li Z.F."/>
            <person name="Peng R."/>
            <person name="Zhu L.P."/>
            <person name="Zhou T."/>
            <person name="Wang L.G."/>
            <person name="Li S.G."/>
            <person name="Zhang X.B."/>
            <person name="Hu W."/>
            <person name="Wu Z.H."/>
            <person name="Qin N."/>
            <person name="Li Y.Z."/>
        </authorList>
    </citation>
    <scope>NUCLEOTIDE SEQUENCE [LARGE SCALE GENOMIC DNA]</scope>
    <source>
        <strain evidence="2 3">So0157-2</strain>
    </source>
</reference>
<evidence type="ECO:0000313" key="2">
    <source>
        <dbReference type="EMBL" id="AGP40971.1"/>
    </source>
</evidence>
<dbReference type="HOGENOM" id="CLU_3383838_0_0_7"/>
<evidence type="ECO:0000256" key="1">
    <source>
        <dbReference type="SAM" id="MobiDB-lite"/>
    </source>
</evidence>
<feature type="region of interest" description="Disordered" evidence="1">
    <location>
        <begin position="1"/>
        <end position="33"/>
    </location>
</feature>
<evidence type="ECO:0000313" key="3">
    <source>
        <dbReference type="Proteomes" id="UP000014803"/>
    </source>
</evidence>
<feature type="compositionally biased region" description="Basic and acidic residues" evidence="1">
    <location>
        <begin position="10"/>
        <end position="21"/>
    </location>
</feature>